<gene>
    <name evidence="3" type="ORF">SCHCODRAFT_102404</name>
</gene>
<dbReference type="Proteomes" id="UP000007431">
    <property type="component" value="Unassembled WGS sequence"/>
</dbReference>
<dbReference type="EMBL" id="GL377302">
    <property type="protein sequence ID" value="EFJ01543.1"/>
    <property type="molecule type" value="Genomic_DNA"/>
</dbReference>
<feature type="domain" description="BTB" evidence="2">
    <location>
        <begin position="81"/>
        <end position="160"/>
    </location>
</feature>
<dbReference type="InterPro" id="IPR011333">
    <property type="entry name" value="SKP1/BTB/POZ_sf"/>
</dbReference>
<dbReference type="VEuPathDB" id="FungiDB:SCHCODRAFT_02538005"/>
<dbReference type="InterPro" id="IPR000210">
    <property type="entry name" value="BTB/POZ_dom"/>
</dbReference>
<feature type="non-terminal residue" evidence="3">
    <location>
        <position position="388"/>
    </location>
</feature>
<dbReference type="RefSeq" id="XP_003036445.1">
    <property type="nucleotide sequence ID" value="XM_003036399.1"/>
</dbReference>
<keyword evidence="4" id="KW-1185">Reference proteome</keyword>
<feature type="region of interest" description="Disordered" evidence="1">
    <location>
        <begin position="369"/>
        <end position="388"/>
    </location>
</feature>
<dbReference type="PROSITE" id="PS50097">
    <property type="entry name" value="BTB"/>
    <property type="match status" value="1"/>
</dbReference>
<dbReference type="AlphaFoldDB" id="D8PNJ9"/>
<dbReference type="eggNOG" id="ENOG502SS7W">
    <property type="taxonomic scope" value="Eukaryota"/>
</dbReference>
<name>D8PNJ9_SCHCM</name>
<evidence type="ECO:0000256" key="1">
    <source>
        <dbReference type="SAM" id="MobiDB-lite"/>
    </source>
</evidence>
<feature type="region of interest" description="Disordered" evidence="1">
    <location>
        <begin position="1"/>
        <end position="47"/>
    </location>
</feature>
<feature type="compositionally biased region" description="Polar residues" evidence="1">
    <location>
        <begin position="13"/>
        <end position="33"/>
    </location>
</feature>
<evidence type="ECO:0000313" key="4">
    <source>
        <dbReference type="Proteomes" id="UP000007431"/>
    </source>
</evidence>
<evidence type="ECO:0000313" key="3">
    <source>
        <dbReference type="EMBL" id="EFJ01543.1"/>
    </source>
</evidence>
<evidence type="ECO:0000259" key="2">
    <source>
        <dbReference type="PROSITE" id="PS50097"/>
    </source>
</evidence>
<dbReference type="KEGG" id="scm:SCHCO_02538005"/>
<dbReference type="HOGENOM" id="CLU_048296_0_0_1"/>
<protein>
    <recommendedName>
        <fullName evidence="2">BTB domain-containing protein</fullName>
    </recommendedName>
</protein>
<dbReference type="Pfam" id="PF00651">
    <property type="entry name" value="BTB"/>
    <property type="match status" value="1"/>
</dbReference>
<dbReference type="GeneID" id="9585824"/>
<dbReference type="SUPFAM" id="SSF54695">
    <property type="entry name" value="POZ domain"/>
    <property type="match status" value="1"/>
</dbReference>
<reference evidence="3 4" key="1">
    <citation type="journal article" date="2010" name="Nat. Biotechnol.">
        <title>Genome sequence of the model mushroom Schizophyllum commune.</title>
        <authorList>
            <person name="Ohm R.A."/>
            <person name="de Jong J.F."/>
            <person name="Lugones L.G."/>
            <person name="Aerts A."/>
            <person name="Kothe E."/>
            <person name="Stajich J.E."/>
            <person name="de Vries R.P."/>
            <person name="Record E."/>
            <person name="Levasseur A."/>
            <person name="Baker S.E."/>
            <person name="Bartholomew K.A."/>
            <person name="Coutinho P.M."/>
            <person name="Erdmann S."/>
            <person name="Fowler T.J."/>
            <person name="Gathman A.C."/>
            <person name="Lombard V."/>
            <person name="Henrissat B."/>
            <person name="Knabe N."/>
            <person name="Kuees U."/>
            <person name="Lilly W.W."/>
            <person name="Lindquist E."/>
            <person name="Lucas S."/>
            <person name="Magnuson J.K."/>
            <person name="Piumi F."/>
            <person name="Raudaskoski M."/>
            <person name="Salamov A."/>
            <person name="Schmutz J."/>
            <person name="Schwarze F.W.M.R."/>
            <person name="vanKuyk P.A."/>
            <person name="Horton J.S."/>
            <person name="Grigoriev I.V."/>
            <person name="Woesten H.A.B."/>
        </authorList>
    </citation>
    <scope>NUCLEOTIDE SEQUENCE [LARGE SCALE GENOMIC DNA]</scope>
    <source>
        <strain evidence="4">H4-8 / FGSC 9210</strain>
    </source>
</reference>
<dbReference type="OMA" id="RSENFWH"/>
<dbReference type="OrthoDB" id="2746456at2759"/>
<sequence length="388" mass="44120">MSRRLRSPDPSEDQQTPSAASVGTRGASPNMSSRRSHKRKTEDTDADITLVKAEGAAELGATAKKAKLAFTKHERFWLLDGNVQLQIGHTRFRLHRSRLASQSPWFEALFEKRAGGNPTIDLDGPDLDKIVFEDEDGMDIIYLDSAEVKADDFTALLTAMDDAIECHTDDPPAPTLAAIFRAASIFRFEKFKAYAQKKLTHLYPSSLNKVIDAFQPYNTNMVIFARDWNLPHILKRALYDIVRDSEAEETYQPDETALADLYPRDLYVLSVAQRWVALEWMGILSLDPYECKNESCHSNSEIHLWRVVHSDVKIAETYTIDPICGMQALIDVDWKKYGHCDACQTRRRNELTERRKKLWADLDDWFEIEMPGQEEEDEGDASGDGAET</sequence>
<dbReference type="SMART" id="SM00225">
    <property type="entry name" value="BTB"/>
    <property type="match status" value="1"/>
</dbReference>
<dbReference type="CDD" id="cd18186">
    <property type="entry name" value="BTB_POZ_ZBTB_KLHL-like"/>
    <property type="match status" value="1"/>
</dbReference>
<accession>D8PNJ9</accession>
<dbReference type="Gene3D" id="3.30.710.10">
    <property type="entry name" value="Potassium Channel Kv1.1, Chain A"/>
    <property type="match status" value="1"/>
</dbReference>
<organism evidence="4">
    <name type="scientific">Schizophyllum commune (strain H4-8 / FGSC 9210)</name>
    <name type="common">Split gill fungus</name>
    <dbReference type="NCBI Taxonomy" id="578458"/>
    <lineage>
        <taxon>Eukaryota</taxon>
        <taxon>Fungi</taxon>
        <taxon>Dikarya</taxon>
        <taxon>Basidiomycota</taxon>
        <taxon>Agaricomycotina</taxon>
        <taxon>Agaricomycetes</taxon>
        <taxon>Agaricomycetidae</taxon>
        <taxon>Agaricales</taxon>
        <taxon>Schizophyllaceae</taxon>
        <taxon>Schizophyllum</taxon>
    </lineage>
</organism>
<dbReference type="InParanoid" id="D8PNJ9"/>
<proteinExistence type="predicted"/>